<keyword evidence="6" id="KW-1185">Reference proteome</keyword>
<dbReference type="PROSITE" id="PS50949">
    <property type="entry name" value="HTH_GNTR"/>
    <property type="match status" value="1"/>
</dbReference>
<sequence>MSRGRIAPLADSVLDRVGVEIVDGTLASGKAFTLQDLTDRFDVSRTVARETMRSLEDLRLVEARPRIGIRVLPRARWNVFSPKVISWQLRSARHDTQLRTLTELRAAVEPMAAMHAAERATDVQRGRLVELADLLNELGSSGRGDQQEFLDADIEFHTLLLEASGNDMFASLSDAIAEVLIGRTNLGLQPAHPQGEALHRHVELARAVSAGDGAAAELHSRGLVVEVREALKDI</sequence>
<evidence type="ECO:0000256" key="3">
    <source>
        <dbReference type="ARBA" id="ARBA00023163"/>
    </source>
</evidence>
<dbReference type="RefSeq" id="WP_077350135.1">
    <property type="nucleotide sequence ID" value="NZ_CP019607.1"/>
</dbReference>
<proteinExistence type="predicted"/>
<dbReference type="SUPFAM" id="SSF48008">
    <property type="entry name" value="GntR ligand-binding domain-like"/>
    <property type="match status" value="1"/>
</dbReference>
<dbReference type="GO" id="GO:0003677">
    <property type="term" value="F:DNA binding"/>
    <property type="evidence" value="ECO:0007669"/>
    <property type="project" value="UniProtKB-KW"/>
</dbReference>
<dbReference type="InterPro" id="IPR008920">
    <property type="entry name" value="TF_FadR/GntR_C"/>
</dbReference>
<dbReference type="SMART" id="SM00345">
    <property type="entry name" value="HTH_GNTR"/>
    <property type="match status" value="1"/>
</dbReference>
<feature type="domain" description="HTH gntR-type" evidence="4">
    <location>
        <begin position="7"/>
        <end position="74"/>
    </location>
</feature>
<dbReference type="Pfam" id="PF07729">
    <property type="entry name" value="FCD"/>
    <property type="match status" value="1"/>
</dbReference>
<protein>
    <recommendedName>
        <fullName evidence="4">HTH gntR-type domain-containing protein</fullName>
    </recommendedName>
</protein>
<gene>
    <name evidence="5" type="ORF">BW733_10085</name>
</gene>
<evidence type="ECO:0000259" key="4">
    <source>
        <dbReference type="PROSITE" id="PS50949"/>
    </source>
</evidence>
<reference evidence="5 6" key="1">
    <citation type="journal article" date="2008" name="Int. J. Syst. Evol. Microbiol.">
        <title>Tessaracoccus flavescens sp. nov., isolated from marine sediment.</title>
        <authorList>
            <person name="Lee D.W."/>
            <person name="Lee S.D."/>
        </authorList>
    </citation>
    <scope>NUCLEOTIDE SEQUENCE [LARGE SCALE GENOMIC DNA]</scope>
    <source>
        <strain evidence="5 6">SST-39T</strain>
    </source>
</reference>
<evidence type="ECO:0000256" key="2">
    <source>
        <dbReference type="ARBA" id="ARBA00023125"/>
    </source>
</evidence>
<dbReference type="PANTHER" id="PTHR43537:SF44">
    <property type="entry name" value="GNTR FAMILY REGULATORY PROTEIN"/>
    <property type="match status" value="1"/>
</dbReference>
<dbReference type="OrthoDB" id="4164516at2"/>
<dbReference type="Gene3D" id="1.20.120.530">
    <property type="entry name" value="GntR ligand-binding domain-like"/>
    <property type="match status" value="1"/>
</dbReference>
<dbReference type="EMBL" id="CP019607">
    <property type="protein sequence ID" value="AQP51124.1"/>
    <property type="molecule type" value="Genomic_DNA"/>
</dbReference>
<dbReference type="InterPro" id="IPR000524">
    <property type="entry name" value="Tscrpt_reg_HTH_GntR"/>
</dbReference>
<keyword evidence="1" id="KW-0805">Transcription regulation</keyword>
<dbReference type="SMART" id="SM00895">
    <property type="entry name" value="FCD"/>
    <property type="match status" value="1"/>
</dbReference>
<dbReference type="Gene3D" id="1.10.10.10">
    <property type="entry name" value="Winged helix-like DNA-binding domain superfamily/Winged helix DNA-binding domain"/>
    <property type="match status" value="1"/>
</dbReference>
<dbReference type="InterPro" id="IPR036390">
    <property type="entry name" value="WH_DNA-bd_sf"/>
</dbReference>
<dbReference type="InterPro" id="IPR036388">
    <property type="entry name" value="WH-like_DNA-bd_sf"/>
</dbReference>
<evidence type="ECO:0000313" key="6">
    <source>
        <dbReference type="Proteomes" id="UP000188235"/>
    </source>
</evidence>
<evidence type="ECO:0000256" key="1">
    <source>
        <dbReference type="ARBA" id="ARBA00023015"/>
    </source>
</evidence>
<dbReference type="PANTHER" id="PTHR43537">
    <property type="entry name" value="TRANSCRIPTIONAL REGULATOR, GNTR FAMILY"/>
    <property type="match status" value="1"/>
</dbReference>
<dbReference type="GO" id="GO:0003700">
    <property type="term" value="F:DNA-binding transcription factor activity"/>
    <property type="evidence" value="ECO:0007669"/>
    <property type="project" value="InterPro"/>
</dbReference>
<name>A0A1Q2CYI9_9ACTN</name>
<dbReference type="InterPro" id="IPR011711">
    <property type="entry name" value="GntR_C"/>
</dbReference>
<dbReference type="Pfam" id="PF00392">
    <property type="entry name" value="GntR"/>
    <property type="match status" value="1"/>
</dbReference>
<dbReference type="AlphaFoldDB" id="A0A1Q2CYI9"/>
<dbReference type="SUPFAM" id="SSF46785">
    <property type="entry name" value="Winged helix' DNA-binding domain"/>
    <property type="match status" value="1"/>
</dbReference>
<keyword evidence="3" id="KW-0804">Transcription</keyword>
<keyword evidence="2" id="KW-0238">DNA-binding</keyword>
<evidence type="ECO:0000313" key="5">
    <source>
        <dbReference type="EMBL" id="AQP51124.1"/>
    </source>
</evidence>
<dbReference type="STRING" id="399497.BW733_10085"/>
<accession>A0A1Q2CYI9</accession>
<dbReference type="Proteomes" id="UP000188235">
    <property type="component" value="Chromosome"/>
</dbReference>
<dbReference type="KEGG" id="tfa:BW733_10085"/>
<organism evidence="5 6">
    <name type="scientific">Tessaracoccus flavescens</name>
    <dbReference type="NCBI Taxonomy" id="399497"/>
    <lineage>
        <taxon>Bacteria</taxon>
        <taxon>Bacillati</taxon>
        <taxon>Actinomycetota</taxon>
        <taxon>Actinomycetes</taxon>
        <taxon>Propionibacteriales</taxon>
        <taxon>Propionibacteriaceae</taxon>
        <taxon>Tessaracoccus</taxon>
    </lineage>
</organism>